<evidence type="ECO:0000256" key="3">
    <source>
        <dbReference type="ARBA" id="ARBA00023125"/>
    </source>
</evidence>
<dbReference type="FunFam" id="2.20.25.80:FF:000003">
    <property type="entry name" value="WRKY transcription factor 57"/>
    <property type="match status" value="1"/>
</dbReference>
<dbReference type="PANTHER" id="PTHR31221">
    <property type="entry name" value="WRKY TRANSCRIPTION FACTOR PROTEIN 1-RELATED"/>
    <property type="match status" value="1"/>
</dbReference>
<keyword evidence="4" id="KW-0804">Transcription</keyword>
<dbReference type="InterPro" id="IPR036576">
    <property type="entry name" value="WRKY_dom_sf"/>
</dbReference>
<dbReference type="GO" id="GO:0003700">
    <property type="term" value="F:DNA-binding transcription factor activity"/>
    <property type="evidence" value="ECO:0000318"/>
    <property type="project" value="GO_Central"/>
</dbReference>
<dbReference type="PANTHER" id="PTHR31221:SF334">
    <property type="entry name" value="WRKY TRANSCRIPTION FACTOR 57-RELATED"/>
    <property type="match status" value="1"/>
</dbReference>
<dbReference type="Pfam" id="PF00078">
    <property type="entry name" value="RVT_1"/>
    <property type="match status" value="1"/>
</dbReference>
<protein>
    <recommendedName>
        <fullName evidence="11">WRKY domain-containing protein</fullName>
    </recommendedName>
</protein>
<feature type="region of interest" description="Disordered" evidence="6">
    <location>
        <begin position="635"/>
        <end position="674"/>
    </location>
</feature>
<feature type="region of interest" description="Disordered" evidence="6">
    <location>
        <begin position="447"/>
        <end position="531"/>
    </location>
</feature>
<dbReference type="GO" id="GO:0005634">
    <property type="term" value="C:nucleus"/>
    <property type="evidence" value="ECO:0000318"/>
    <property type="project" value="GO_Central"/>
</dbReference>
<evidence type="ECO:0000256" key="6">
    <source>
        <dbReference type="SAM" id="MobiDB-lite"/>
    </source>
</evidence>
<dbReference type="GO" id="GO:0000976">
    <property type="term" value="F:transcription cis-regulatory region binding"/>
    <property type="evidence" value="ECO:0000318"/>
    <property type="project" value="GO_Central"/>
</dbReference>
<feature type="domain" description="Reverse transcriptase" evidence="8">
    <location>
        <begin position="1"/>
        <end position="153"/>
    </location>
</feature>
<comment type="caution">
    <text evidence="9">The sequence shown here is derived from an EMBL/GenBank/DDBJ whole genome shotgun (WGS) entry which is preliminary data.</text>
</comment>
<evidence type="ECO:0000256" key="4">
    <source>
        <dbReference type="ARBA" id="ARBA00023163"/>
    </source>
</evidence>
<dbReference type="SUPFAM" id="SSF118290">
    <property type="entry name" value="WRKY DNA-binding domain"/>
    <property type="match status" value="1"/>
</dbReference>
<gene>
    <name evidence="9" type="ORF">LSAT_V11C800407720</name>
</gene>
<feature type="compositionally biased region" description="Low complexity" evidence="6">
    <location>
        <begin position="499"/>
        <end position="515"/>
    </location>
</feature>
<evidence type="ECO:0000256" key="2">
    <source>
        <dbReference type="ARBA" id="ARBA00023015"/>
    </source>
</evidence>
<evidence type="ECO:0000259" key="8">
    <source>
        <dbReference type="PROSITE" id="PS50878"/>
    </source>
</evidence>
<evidence type="ECO:0000256" key="1">
    <source>
        <dbReference type="ARBA" id="ARBA00004123"/>
    </source>
</evidence>
<keyword evidence="2" id="KW-0805">Transcription regulation</keyword>
<comment type="subcellular location">
    <subcellularLocation>
        <location evidence="1">Nucleus</location>
    </subcellularLocation>
</comment>
<evidence type="ECO:0008006" key="11">
    <source>
        <dbReference type="Google" id="ProtNLM"/>
    </source>
</evidence>
<feature type="compositionally biased region" description="Basic residues" evidence="6">
    <location>
        <begin position="520"/>
        <end position="531"/>
    </location>
</feature>
<feature type="domain" description="WRKY" evidence="7">
    <location>
        <begin position="540"/>
        <end position="605"/>
    </location>
</feature>
<evidence type="ECO:0000256" key="5">
    <source>
        <dbReference type="ARBA" id="ARBA00023242"/>
    </source>
</evidence>
<organism evidence="9 10">
    <name type="scientific">Lactuca sativa</name>
    <name type="common">Garden lettuce</name>
    <dbReference type="NCBI Taxonomy" id="4236"/>
    <lineage>
        <taxon>Eukaryota</taxon>
        <taxon>Viridiplantae</taxon>
        <taxon>Streptophyta</taxon>
        <taxon>Embryophyta</taxon>
        <taxon>Tracheophyta</taxon>
        <taxon>Spermatophyta</taxon>
        <taxon>Magnoliopsida</taxon>
        <taxon>eudicotyledons</taxon>
        <taxon>Gunneridae</taxon>
        <taxon>Pentapetalae</taxon>
        <taxon>asterids</taxon>
        <taxon>campanulids</taxon>
        <taxon>Asterales</taxon>
        <taxon>Asteraceae</taxon>
        <taxon>Cichorioideae</taxon>
        <taxon>Cichorieae</taxon>
        <taxon>Lactucinae</taxon>
        <taxon>Lactuca</taxon>
    </lineage>
</organism>
<dbReference type="Gene3D" id="2.20.25.80">
    <property type="entry name" value="WRKY domain"/>
    <property type="match status" value="1"/>
</dbReference>
<sequence>MGMWISGFLKSTRTSILVNGSPTNEYEINKGVWQGDPLSPFLFIIPMEGLSIAMKTTCEKGIFTGTKMPHDDISVSHLFYADDALFLDEWNKENIKNFARTLKCFHATSGLKINFQNSCVFGIGVNMQEVNRWVTPLGCKPTVLPFTYLGVLVGKNMNLKNNWIPIMEKFYNKISSWNAKNLSMRGRLTLTKKEIIVRGTDEKRKTNWVAWEKVVAPKNAGGLGLGSLKAFKLSLIVKWWVATESRRRHVLGKKIKHPIIWIVSPFQGPSKIAFPGLYQQPEKKKKCKVNDMIQIDGMEWDWKARPSTDHIKNLNVLIYKLGTFQLTTGTNLWRCILSNDNKYHVDKLRRLIDSPRTITDSVLIEWTHDVPIKEVNNLDDPTFFKSPLLHRNQYMDDDSSIDPLSGDSTWTLPGDYSFFGITDTRDNNILSEFGWNFHPPAPVLDRMDSGGSCGVPEEINPTTSPVPVHSQVGSVENVRDVSMSNPLVSTSSSEDRPESSAASGDAASGGQPPSSDTGGKVKKKGPKRIRQQRFAFMTKSEIDHLEDGYRWRKYGQKAVKNSPFPRSYYRCTNSKCTVKKRVERSSTDPTTVITTYEGQHCHHTVGFPRGLLNHENAYSRLLASHHSTTHQVIYPRTPLPNLGTSKLQPKVESNEAADFNHRHSDEKPQESFQDSRLDHQGLLGDIMVDWDCTPSYPPETRRF</sequence>
<dbReference type="InterPro" id="IPR044810">
    <property type="entry name" value="WRKY_plant"/>
</dbReference>
<proteinExistence type="predicted"/>
<reference evidence="9 10" key="1">
    <citation type="journal article" date="2017" name="Nat. Commun.">
        <title>Genome assembly with in vitro proximity ligation data and whole-genome triplication in lettuce.</title>
        <authorList>
            <person name="Reyes-Chin-Wo S."/>
            <person name="Wang Z."/>
            <person name="Yang X."/>
            <person name="Kozik A."/>
            <person name="Arikit S."/>
            <person name="Song C."/>
            <person name="Xia L."/>
            <person name="Froenicke L."/>
            <person name="Lavelle D.O."/>
            <person name="Truco M.J."/>
            <person name="Xia R."/>
            <person name="Zhu S."/>
            <person name="Xu C."/>
            <person name="Xu H."/>
            <person name="Xu X."/>
            <person name="Cox K."/>
            <person name="Korf I."/>
            <person name="Meyers B.C."/>
            <person name="Michelmore R.W."/>
        </authorList>
    </citation>
    <scope>NUCLEOTIDE SEQUENCE [LARGE SCALE GENOMIC DNA]</scope>
    <source>
        <strain evidence="10">cv. Salinas</strain>
        <tissue evidence="9">Seedlings</tissue>
    </source>
</reference>
<dbReference type="GO" id="GO:0006355">
    <property type="term" value="P:regulation of DNA-templated transcription"/>
    <property type="evidence" value="ECO:0000318"/>
    <property type="project" value="GO_Central"/>
</dbReference>
<dbReference type="SMART" id="SM00774">
    <property type="entry name" value="WRKY"/>
    <property type="match status" value="1"/>
</dbReference>
<evidence type="ECO:0000259" key="7">
    <source>
        <dbReference type="PROSITE" id="PS50811"/>
    </source>
</evidence>
<name>A0A9R1UV56_LACSA</name>
<keyword evidence="5" id="KW-0539">Nucleus</keyword>
<evidence type="ECO:0000313" key="9">
    <source>
        <dbReference type="EMBL" id="KAJ0193448.1"/>
    </source>
</evidence>
<dbReference type="EMBL" id="NBSK02000008">
    <property type="protein sequence ID" value="KAJ0193448.1"/>
    <property type="molecule type" value="Genomic_DNA"/>
</dbReference>
<dbReference type="InterPro" id="IPR000477">
    <property type="entry name" value="RT_dom"/>
</dbReference>
<evidence type="ECO:0000313" key="10">
    <source>
        <dbReference type="Proteomes" id="UP000235145"/>
    </source>
</evidence>
<keyword evidence="3" id="KW-0238">DNA-binding</keyword>
<dbReference type="AlphaFoldDB" id="A0A9R1UV56"/>
<dbReference type="Proteomes" id="UP000235145">
    <property type="component" value="Unassembled WGS sequence"/>
</dbReference>
<accession>A0A9R1UV56</accession>
<dbReference type="Pfam" id="PF03106">
    <property type="entry name" value="WRKY"/>
    <property type="match status" value="1"/>
</dbReference>
<keyword evidence="10" id="KW-1185">Reference proteome</keyword>
<feature type="compositionally biased region" description="Basic and acidic residues" evidence="6">
    <location>
        <begin position="658"/>
        <end position="674"/>
    </location>
</feature>
<dbReference type="InterPro" id="IPR003657">
    <property type="entry name" value="WRKY_dom"/>
</dbReference>
<dbReference type="PROSITE" id="PS50878">
    <property type="entry name" value="RT_POL"/>
    <property type="match status" value="1"/>
</dbReference>
<dbReference type="PROSITE" id="PS50811">
    <property type="entry name" value="WRKY"/>
    <property type="match status" value="1"/>
</dbReference>